<dbReference type="GO" id="GO:0046872">
    <property type="term" value="F:metal ion binding"/>
    <property type="evidence" value="ECO:0007669"/>
    <property type="project" value="UniProtKB-KW"/>
</dbReference>
<dbReference type="SUPFAM" id="SSF56655">
    <property type="entry name" value="Carbohydrate phosphatase"/>
    <property type="match status" value="1"/>
</dbReference>
<accession>A0A1F8BD91</accession>
<feature type="binding site" evidence="5">
    <location>
        <position position="85"/>
    </location>
    <ligand>
        <name>Mg(2+)</name>
        <dbReference type="ChEBI" id="CHEBI:18420"/>
        <label>1</label>
        <note>catalytic</note>
    </ligand>
</feature>
<dbReference type="GO" id="GO:0007165">
    <property type="term" value="P:signal transduction"/>
    <property type="evidence" value="ECO:0007669"/>
    <property type="project" value="TreeGrafter"/>
</dbReference>
<evidence type="ECO:0000313" key="6">
    <source>
        <dbReference type="EMBL" id="OGM62011.1"/>
    </source>
</evidence>
<comment type="cofactor">
    <cofactor evidence="1 5">
        <name>Mg(2+)</name>
        <dbReference type="ChEBI" id="CHEBI:18420"/>
    </cofactor>
</comment>
<reference evidence="6 7" key="1">
    <citation type="journal article" date="2016" name="Nat. Commun.">
        <title>Thousands of microbial genomes shed light on interconnected biogeochemical processes in an aquifer system.</title>
        <authorList>
            <person name="Anantharaman K."/>
            <person name="Brown C.T."/>
            <person name="Hug L.A."/>
            <person name="Sharon I."/>
            <person name="Castelle C.J."/>
            <person name="Probst A.J."/>
            <person name="Thomas B.C."/>
            <person name="Singh A."/>
            <person name="Wilkins M.J."/>
            <person name="Karaoz U."/>
            <person name="Brodie E.L."/>
            <person name="Williams K.H."/>
            <person name="Hubbard S.S."/>
            <person name="Banfield J.F."/>
        </authorList>
    </citation>
    <scope>NUCLEOTIDE SEQUENCE [LARGE SCALE GENOMIC DNA]</scope>
</reference>
<keyword evidence="4 5" id="KW-0460">Magnesium</keyword>
<name>A0A1F8BD91_9BACT</name>
<dbReference type="EMBL" id="MGHE01000034">
    <property type="protein sequence ID" value="OGM62011.1"/>
    <property type="molecule type" value="Genomic_DNA"/>
</dbReference>
<evidence type="ECO:0000256" key="5">
    <source>
        <dbReference type="PIRSR" id="PIRSR600760-2"/>
    </source>
</evidence>
<gene>
    <name evidence="6" type="ORF">A3A52_02020</name>
</gene>
<feature type="binding site" evidence="5">
    <location>
        <position position="69"/>
    </location>
    <ligand>
        <name>Mg(2+)</name>
        <dbReference type="ChEBI" id="CHEBI:18420"/>
        <label>1</label>
        <note>catalytic</note>
    </ligand>
</feature>
<protein>
    <recommendedName>
        <fullName evidence="8">Inositol-phosphate phosphatase</fullName>
    </recommendedName>
</protein>
<dbReference type="PRINTS" id="PR00377">
    <property type="entry name" value="IMPHPHTASES"/>
</dbReference>
<dbReference type="PANTHER" id="PTHR20854">
    <property type="entry name" value="INOSITOL MONOPHOSPHATASE"/>
    <property type="match status" value="1"/>
</dbReference>
<evidence type="ECO:0008006" key="8">
    <source>
        <dbReference type="Google" id="ProtNLM"/>
    </source>
</evidence>
<feature type="binding site" evidence="5">
    <location>
        <position position="87"/>
    </location>
    <ligand>
        <name>Mg(2+)</name>
        <dbReference type="ChEBI" id="CHEBI:18420"/>
        <label>1</label>
        <note>catalytic</note>
    </ligand>
</feature>
<dbReference type="Proteomes" id="UP000177060">
    <property type="component" value="Unassembled WGS sequence"/>
</dbReference>
<evidence type="ECO:0000256" key="1">
    <source>
        <dbReference type="ARBA" id="ARBA00001946"/>
    </source>
</evidence>
<dbReference type="PANTHER" id="PTHR20854:SF4">
    <property type="entry name" value="INOSITOL-1-MONOPHOSPHATASE-RELATED"/>
    <property type="match status" value="1"/>
</dbReference>
<sequence>MGEMLEVAKKAAIGAGKITISLRAKKHKYFIKIAEDEIGDFTTEADKLAEQKILEILQSRFPKHNYLSEEAGRQDSGSDYWWVIDPLDGTWAYSHGLPSFGVSIGLLKEGKPILGVLNFPAFNCIYWSEEGNGAYMNGKRIKVTDEKDLSKCFVGFGLGYVGERDEEIEKLLKPIAGVVRYPPVVEAAILGLSYVARGAYAGYVQWAYPWDFVGGAAIIEEAGGKLTDFWGKPVNWLAKDIPLVATNGKIHDEILELIKT</sequence>
<dbReference type="InterPro" id="IPR000760">
    <property type="entry name" value="Inositol_monophosphatase-like"/>
</dbReference>
<dbReference type="InterPro" id="IPR020583">
    <property type="entry name" value="Inositol_monoP_metal-BS"/>
</dbReference>
<dbReference type="PROSITE" id="PS00629">
    <property type="entry name" value="IMP_1"/>
    <property type="match status" value="1"/>
</dbReference>
<evidence type="ECO:0000313" key="7">
    <source>
        <dbReference type="Proteomes" id="UP000177060"/>
    </source>
</evidence>
<proteinExistence type="predicted"/>
<dbReference type="GO" id="GO:0006020">
    <property type="term" value="P:inositol metabolic process"/>
    <property type="evidence" value="ECO:0007669"/>
    <property type="project" value="TreeGrafter"/>
</dbReference>
<evidence type="ECO:0000256" key="4">
    <source>
        <dbReference type="ARBA" id="ARBA00022842"/>
    </source>
</evidence>
<feature type="binding site" evidence="5">
    <location>
        <position position="88"/>
    </location>
    <ligand>
        <name>Mg(2+)</name>
        <dbReference type="ChEBI" id="CHEBI:18420"/>
        <label>1</label>
        <note>catalytic</note>
    </ligand>
</feature>
<dbReference type="Gene3D" id="3.40.190.80">
    <property type="match status" value="1"/>
</dbReference>
<dbReference type="Gene3D" id="3.30.540.10">
    <property type="entry name" value="Fructose-1,6-Bisphosphatase, subunit A, domain 1"/>
    <property type="match status" value="1"/>
</dbReference>
<comment type="caution">
    <text evidence="6">The sequence shown here is derived from an EMBL/GenBank/DDBJ whole genome shotgun (WGS) entry which is preliminary data.</text>
</comment>
<dbReference type="FunFam" id="3.30.540.10:FF:000003">
    <property type="entry name" value="Inositol-1-monophosphatase"/>
    <property type="match status" value="1"/>
</dbReference>
<dbReference type="AlphaFoldDB" id="A0A1F8BD91"/>
<feature type="binding site" evidence="5">
    <location>
        <position position="211"/>
    </location>
    <ligand>
        <name>Mg(2+)</name>
        <dbReference type="ChEBI" id="CHEBI:18420"/>
        <label>1</label>
        <note>catalytic</note>
    </ligand>
</feature>
<organism evidence="6 7">
    <name type="scientific">Candidatus Woesebacteria bacterium RIFCSPLOWO2_01_FULL_39_14</name>
    <dbReference type="NCBI Taxonomy" id="1802518"/>
    <lineage>
        <taxon>Bacteria</taxon>
        <taxon>Candidatus Woeseibacteriota</taxon>
    </lineage>
</organism>
<keyword evidence="2 5" id="KW-0479">Metal-binding</keyword>
<evidence type="ECO:0000256" key="3">
    <source>
        <dbReference type="ARBA" id="ARBA00022801"/>
    </source>
</evidence>
<dbReference type="GO" id="GO:0008934">
    <property type="term" value="F:inositol monophosphate 1-phosphatase activity"/>
    <property type="evidence" value="ECO:0007669"/>
    <property type="project" value="TreeGrafter"/>
</dbReference>
<evidence type="ECO:0000256" key="2">
    <source>
        <dbReference type="ARBA" id="ARBA00022723"/>
    </source>
</evidence>
<dbReference type="Pfam" id="PF00459">
    <property type="entry name" value="Inositol_P"/>
    <property type="match status" value="1"/>
</dbReference>
<keyword evidence="3" id="KW-0378">Hydrolase</keyword>